<dbReference type="Gene3D" id="1.10.10.10">
    <property type="entry name" value="Winged helix-like DNA-binding domain superfamily/Winged helix DNA-binding domain"/>
    <property type="match status" value="1"/>
</dbReference>
<evidence type="ECO:0000313" key="2">
    <source>
        <dbReference type="Proteomes" id="UP001519332"/>
    </source>
</evidence>
<dbReference type="CDD" id="cd00090">
    <property type="entry name" value="HTH_ARSR"/>
    <property type="match status" value="1"/>
</dbReference>
<dbReference type="Proteomes" id="UP001519332">
    <property type="component" value="Unassembled WGS sequence"/>
</dbReference>
<sequence>MLNLIFEREDLQRVRLAGRADPMWELVLSLQKAQMGNLPAPFARWRQDISVGVTGNRLDSLRLLGCMVRAKGSFPDFLTPPQLVSDIDEGCEALLATPRDRLSVDLATAFADRQPPSWVKSLAGGDRWHIDNTVRAVHTVYDALIGPYWTQVRELFAHEWSRRTRELADQGVGALLGSLPGVMSWDGRVLRTGYPVDKTVHLAGRGLVLLPSYFCWGNPVTWIDPGLPPVLVYQAHSGFSIDRQGLDLPPHLVPLLGRTRAECLRMLLVPRTTTELAERLNVSVGAASKQASVLCAAGLVTSGRHGKTVVHKATMLGIALLVGATPEN</sequence>
<evidence type="ECO:0008006" key="3">
    <source>
        <dbReference type="Google" id="ProtNLM"/>
    </source>
</evidence>
<dbReference type="PANTHER" id="PTHR43132:SF8">
    <property type="entry name" value="HTH-TYPE TRANSCRIPTIONAL REGULATOR KMTR"/>
    <property type="match status" value="1"/>
</dbReference>
<gene>
    <name evidence="1" type="ORF">JOF56_009542</name>
</gene>
<evidence type="ECO:0000313" key="1">
    <source>
        <dbReference type="EMBL" id="MBP2329157.1"/>
    </source>
</evidence>
<proteinExistence type="predicted"/>
<comment type="caution">
    <text evidence="1">The sequence shown here is derived from an EMBL/GenBank/DDBJ whole genome shotgun (WGS) entry which is preliminary data.</text>
</comment>
<dbReference type="PANTHER" id="PTHR43132">
    <property type="entry name" value="ARSENICAL RESISTANCE OPERON REPRESSOR ARSR-RELATED"/>
    <property type="match status" value="1"/>
</dbReference>
<dbReference type="SUPFAM" id="SSF46785">
    <property type="entry name" value="Winged helix' DNA-binding domain"/>
    <property type="match status" value="1"/>
</dbReference>
<accession>A0ABS4TXM5</accession>
<keyword evidence="2" id="KW-1185">Reference proteome</keyword>
<name>A0ABS4TXM5_9PSEU</name>
<organism evidence="1 2">
    <name type="scientific">Kibdelosporangium banguiense</name>
    <dbReference type="NCBI Taxonomy" id="1365924"/>
    <lineage>
        <taxon>Bacteria</taxon>
        <taxon>Bacillati</taxon>
        <taxon>Actinomycetota</taxon>
        <taxon>Actinomycetes</taxon>
        <taxon>Pseudonocardiales</taxon>
        <taxon>Pseudonocardiaceae</taxon>
        <taxon>Kibdelosporangium</taxon>
    </lineage>
</organism>
<dbReference type="RefSeq" id="WP_209646009.1">
    <property type="nucleotide sequence ID" value="NZ_JAGINW010000001.1"/>
</dbReference>
<protein>
    <recommendedName>
        <fullName evidence="3">ArsR family transcriptional regulator</fullName>
    </recommendedName>
</protein>
<dbReference type="InterPro" id="IPR011991">
    <property type="entry name" value="ArsR-like_HTH"/>
</dbReference>
<dbReference type="InterPro" id="IPR051011">
    <property type="entry name" value="Metal_resp_trans_reg"/>
</dbReference>
<dbReference type="InterPro" id="IPR036390">
    <property type="entry name" value="WH_DNA-bd_sf"/>
</dbReference>
<dbReference type="InterPro" id="IPR036388">
    <property type="entry name" value="WH-like_DNA-bd_sf"/>
</dbReference>
<reference evidence="1 2" key="1">
    <citation type="submission" date="2021-03" db="EMBL/GenBank/DDBJ databases">
        <title>Sequencing the genomes of 1000 actinobacteria strains.</title>
        <authorList>
            <person name="Klenk H.-P."/>
        </authorList>
    </citation>
    <scope>NUCLEOTIDE SEQUENCE [LARGE SCALE GENOMIC DNA]</scope>
    <source>
        <strain evidence="1 2">DSM 46670</strain>
    </source>
</reference>
<dbReference type="EMBL" id="JAGINW010000001">
    <property type="protein sequence ID" value="MBP2329157.1"/>
    <property type="molecule type" value="Genomic_DNA"/>
</dbReference>